<organism evidence="2 3">
    <name type="scientific">Rhipicephalus sanguineus</name>
    <name type="common">Brown dog tick</name>
    <name type="synonym">Ixodes sanguineus</name>
    <dbReference type="NCBI Taxonomy" id="34632"/>
    <lineage>
        <taxon>Eukaryota</taxon>
        <taxon>Metazoa</taxon>
        <taxon>Ecdysozoa</taxon>
        <taxon>Arthropoda</taxon>
        <taxon>Chelicerata</taxon>
        <taxon>Arachnida</taxon>
        <taxon>Acari</taxon>
        <taxon>Parasitiformes</taxon>
        <taxon>Ixodida</taxon>
        <taxon>Ixodoidea</taxon>
        <taxon>Ixodidae</taxon>
        <taxon>Rhipicephalinae</taxon>
        <taxon>Rhipicephalus</taxon>
        <taxon>Rhipicephalus</taxon>
    </lineage>
</organism>
<gene>
    <name evidence="2" type="ORF">HPB52_021629</name>
</gene>
<evidence type="ECO:0000313" key="3">
    <source>
        <dbReference type="Proteomes" id="UP000821837"/>
    </source>
</evidence>
<dbReference type="Gene3D" id="1.10.10.60">
    <property type="entry name" value="Homeodomain-like"/>
    <property type="match status" value="1"/>
</dbReference>
<dbReference type="EMBL" id="JABSTV010001249">
    <property type="protein sequence ID" value="KAH7963553.1"/>
    <property type="molecule type" value="Genomic_DNA"/>
</dbReference>
<evidence type="ECO:0000256" key="1">
    <source>
        <dbReference type="ARBA" id="ARBA00004123"/>
    </source>
</evidence>
<dbReference type="SUPFAM" id="SSF46689">
    <property type="entry name" value="Homeodomain-like"/>
    <property type="match status" value="1"/>
</dbReference>
<keyword evidence="3" id="KW-1185">Reference proteome</keyword>
<accession>A0A9D4T1U6</accession>
<comment type="subcellular location">
    <subcellularLocation>
        <location evidence="1">Nucleus</location>
    </subcellularLocation>
</comment>
<name>A0A9D4T1U6_RHISA</name>
<dbReference type="AlphaFoldDB" id="A0A9D4T1U6"/>
<evidence type="ECO:0008006" key="4">
    <source>
        <dbReference type="Google" id="ProtNLM"/>
    </source>
</evidence>
<dbReference type="GO" id="GO:0005634">
    <property type="term" value="C:nucleus"/>
    <property type="evidence" value="ECO:0007669"/>
    <property type="project" value="UniProtKB-SubCell"/>
</dbReference>
<reference evidence="2" key="2">
    <citation type="submission" date="2021-09" db="EMBL/GenBank/DDBJ databases">
        <authorList>
            <person name="Jia N."/>
            <person name="Wang J."/>
            <person name="Shi W."/>
            <person name="Du L."/>
            <person name="Sun Y."/>
            <person name="Zhan W."/>
            <person name="Jiang J."/>
            <person name="Wang Q."/>
            <person name="Zhang B."/>
            <person name="Ji P."/>
            <person name="Sakyi L.B."/>
            <person name="Cui X."/>
            <person name="Yuan T."/>
            <person name="Jiang B."/>
            <person name="Yang W."/>
            <person name="Lam T.T.-Y."/>
            <person name="Chang Q."/>
            <person name="Ding S."/>
            <person name="Wang X."/>
            <person name="Zhu J."/>
            <person name="Ruan X."/>
            <person name="Zhao L."/>
            <person name="Wei J."/>
            <person name="Que T."/>
            <person name="Du C."/>
            <person name="Cheng J."/>
            <person name="Dai P."/>
            <person name="Han X."/>
            <person name="Huang E."/>
            <person name="Gao Y."/>
            <person name="Liu J."/>
            <person name="Shao H."/>
            <person name="Ye R."/>
            <person name="Li L."/>
            <person name="Wei W."/>
            <person name="Wang X."/>
            <person name="Wang C."/>
            <person name="Huo Q."/>
            <person name="Li W."/>
            <person name="Guo W."/>
            <person name="Chen H."/>
            <person name="Chen S."/>
            <person name="Zhou L."/>
            <person name="Zhou L."/>
            <person name="Ni X."/>
            <person name="Tian J."/>
            <person name="Zhou Y."/>
            <person name="Sheng Y."/>
            <person name="Liu T."/>
            <person name="Pan Y."/>
            <person name="Xia L."/>
            <person name="Li J."/>
            <person name="Zhao F."/>
            <person name="Cao W."/>
        </authorList>
    </citation>
    <scope>NUCLEOTIDE SEQUENCE</scope>
    <source>
        <strain evidence="2">Rsan-2018</strain>
        <tissue evidence="2">Larvae</tissue>
    </source>
</reference>
<evidence type="ECO:0000313" key="2">
    <source>
        <dbReference type="EMBL" id="KAH7963553.1"/>
    </source>
</evidence>
<comment type="caution">
    <text evidence="2">The sequence shown here is derived from an EMBL/GenBank/DDBJ whole genome shotgun (WGS) entry which is preliminary data.</text>
</comment>
<reference evidence="2" key="1">
    <citation type="journal article" date="2020" name="Cell">
        <title>Large-Scale Comparative Analyses of Tick Genomes Elucidate Their Genetic Diversity and Vector Capacities.</title>
        <authorList>
            <consortium name="Tick Genome and Microbiome Consortium (TIGMIC)"/>
            <person name="Jia N."/>
            <person name="Wang J."/>
            <person name="Shi W."/>
            <person name="Du L."/>
            <person name="Sun Y."/>
            <person name="Zhan W."/>
            <person name="Jiang J.F."/>
            <person name="Wang Q."/>
            <person name="Zhang B."/>
            <person name="Ji P."/>
            <person name="Bell-Sakyi L."/>
            <person name="Cui X.M."/>
            <person name="Yuan T.T."/>
            <person name="Jiang B.G."/>
            <person name="Yang W.F."/>
            <person name="Lam T.T."/>
            <person name="Chang Q.C."/>
            <person name="Ding S.J."/>
            <person name="Wang X.J."/>
            <person name="Zhu J.G."/>
            <person name="Ruan X.D."/>
            <person name="Zhao L."/>
            <person name="Wei J.T."/>
            <person name="Ye R.Z."/>
            <person name="Que T.C."/>
            <person name="Du C.H."/>
            <person name="Zhou Y.H."/>
            <person name="Cheng J.X."/>
            <person name="Dai P.F."/>
            <person name="Guo W.B."/>
            <person name="Han X.H."/>
            <person name="Huang E.J."/>
            <person name="Li L.F."/>
            <person name="Wei W."/>
            <person name="Gao Y.C."/>
            <person name="Liu J.Z."/>
            <person name="Shao H.Z."/>
            <person name="Wang X."/>
            <person name="Wang C.C."/>
            <person name="Yang T.C."/>
            <person name="Huo Q.B."/>
            <person name="Li W."/>
            <person name="Chen H.Y."/>
            <person name="Chen S.E."/>
            <person name="Zhou L.G."/>
            <person name="Ni X.B."/>
            <person name="Tian J.H."/>
            <person name="Sheng Y."/>
            <person name="Liu T."/>
            <person name="Pan Y.S."/>
            <person name="Xia L.Y."/>
            <person name="Li J."/>
            <person name="Zhao F."/>
            <person name="Cao W.C."/>
        </authorList>
    </citation>
    <scope>NUCLEOTIDE SEQUENCE</scope>
    <source>
        <strain evidence="2">Rsan-2018</strain>
    </source>
</reference>
<dbReference type="Proteomes" id="UP000821837">
    <property type="component" value="Chromosome 3"/>
</dbReference>
<dbReference type="InterPro" id="IPR009057">
    <property type="entry name" value="Homeodomain-like_sf"/>
</dbReference>
<proteinExistence type="predicted"/>
<dbReference type="VEuPathDB" id="VectorBase:RSAN_051560"/>
<sequence>MQKRCDNATPTTSNTQKGMRAYARRPGDSALGLARGECAPKRPTEEARTARMPPSAVCTCSESGAYQHRFPCLLSLFLFCGHCRLDPPVPARADIVAPTTKADRPPESDTPVKRKRTAIPLEVKRSIVREHNAGEKVSSLVRKYGLPQPTVSCIIRNALKQAESDSHASASGASHAMDDGRKRVRHAEVGSSTIANCFCKAGFAGDSSETEVEGRDAPADAEMTELWSSVNGGDGDASGLEEFLHADDAVATNEDLTNEAIVAAVTGAEDGSSDDEEEPEPMQVVSHQEALQMIDTLRDFVFAKNLPLGHAQQLDALQKDVTKMASKQSKLTAYGFLTAKK</sequence>
<protein>
    <recommendedName>
        <fullName evidence="4">HTH psq-type domain-containing protein</fullName>
    </recommendedName>
</protein>
<dbReference type="VEuPathDB" id="VectorBase:RSAN_047552"/>